<dbReference type="EMBL" id="JAUKNN010000057">
    <property type="protein sequence ID" value="MDN8671210.1"/>
    <property type="molecule type" value="Genomic_DNA"/>
</dbReference>
<gene>
    <name evidence="4" type="ORF">Q0S36_17850</name>
</gene>
<dbReference type="InterPro" id="IPR020904">
    <property type="entry name" value="Sc_DH/Rdtase_CS"/>
</dbReference>
<protein>
    <submittedName>
        <fullName evidence="4">SDR family oxidoreductase</fullName>
    </submittedName>
</protein>
<dbReference type="NCBIfam" id="NF005075">
    <property type="entry name" value="PRK06500.1"/>
    <property type="match status" value="1"/>
</dbReference>
<reference evidence="4" key="1">
    <citation type="submission" date="2023-07" db="EMBL/GenBank/DDBJ databases">
        <title>Stenotrophomonas isolates from soil.</title>
        <authorList>
            <person name="Sharma V."/>
            <person name="Zur-Pinska J."/>
            <person name="Hay A.G."/>
        </authorList>
    </citation>
    <scope>NUCLEOTIDE SEQUENCE</scope>
    <source>
        <strain evidence="4">C2</strain>
    </source>
</reference>
<evidence type="ECO:0000256" key="1">
    <source>
        <dbReference type="ARBA" id="ARBA00006484"/>
    </source>
</evidence>
<proteinExistence type="inferred from homology"/>
<dbReference type="PRINTS" id="PR00081">
    <property type="entry name" value="GDHRDH"/>
</dbReference>
<dbReference type="InterPro" id="IPR051122">
    <property type="entry name" value="SDR_DHRS6-like"/>
</dbReference>
<sequence length="269" mass="28746">MSAYFSMSTTVVVIHRRIQMGRLQGKRTLITGGTSGIGLETAKQFLAEGARVIVTGVNPDSIARAQAELGPEVPVLRADSASVAAQKELAQAIKEHYGQLDVAFLNAGVSVWRPIEEWTEDMFDRIFDINVKGPYFLMQALLPVFANPASVVLTTSISAHAGADRSSVYAATKAALLNMSKTLSTELLGRGIRVNAVSPGPVETPLYDKAGIPEAYREQVNKAIAATIPLGRFGTSDEVAKAVLYLASDESRWTVGSEIVLDGGRLLNG</sequence>
<keyword evidence="2" id="KW-0560">Oxidoreductase</keyword>
<dbReference type="InterPro" id="IPR057326">
    <property type="entry name" value="KR_dom"/>
</dbReference>
<keyword evidence="5" id="KW-1185">Reference proteome</keyword>
<dbReference type="InterPro" id="IPR036291">
    <property type="entry name" value="NAD(P)-bd_dom_sf"/>
</dbReference>
<feature type="domain" description="Ketoreductase" evidence="3">
    <location>
        <begin position="26"/>
        <end position="200"/>
    </location>
</feature>
<evidence type="ECO:0000256" key="2">
    <source>
        <dbReference type="ARBA" id="ARBA00023002"/>
    </source>
</evidence>
<evidence type="ECO:0000313" key="4">
    <source>
        <dbReference type="EMBL" id="MDN8671210.1"/>
    </source>
</evidence>
<dbReference type="SUPFAM" id="SSF51735">
    <property type="entry name" value="NAD(P)-binding Rossmann-fold domains"/>
    <property type="match status" value="1"/>
</dbReference>
<dbReference type="Pfam" id="PF13561">
    <property type="entry name" value="adh_short_C2"/>
    <property type="match status" value="1"/>
</dbReference>
<organism evidence="4 5">
    <name type="scientific">Stenotrophomonas indicatrix</name>
    <dbReference type="NCBI Taxonomy" id="2045451"/>
    <lineage>
        <taxon>Bacteria</taxon>
        <taxon>Pseudomonadati</taxon>
        <taxon>Pseudomonadota</taxon>
        <taxon>Gammaproteobacteria</taxon>
        <taxon>Lysobacterales</taxon>
        <taxon>Lysobacteraceae</taxon>
        <taxon>Stenotrophomonas</taxon>
    </lineage>
</organism>
<evidence type="ECO:0000313" key="5">
    <source>
        <dbReference type="Proteomes" id="UP001174315"/>
    </source>
</evidence>
<dbReference type="PROSITE" id="PS00061">
    <property type="entry name" value="ADH_SHORT"/>
    <property type="match status" value="1"/>
</dbReference>
<comment type="caution">
    <text evidence="4">The sequence shown here is derived from an EMBL/GenBank/DDBJ whole genome shotgun (WGS) entry which is preliminary data.</text>
</comment>
<dbReference type="Proteomes" id="UP001174315">
    <property type="component" value="Unassembled WGS sequence"/>
</dbReference>
<dbReference type="InterPro" id="IPR002347">
    <property type="entry name" value="SDR_fam"/>
</dbReference>
<dbReference type="RefSeq" id="WP_301870189.1">
    <property type="nucleotide sequence ID" value="NZ_JAUKNN010000057.1"/>
</dbReference>
<name>A0ABT8QH07_9GAMM</name>
<comment type="similarity">
    <text evidence="1">Belongs to the short-chain dehydrogenases/reductases (SDR) family.</text>
</comment>
<accession>A0ABT8QH07</accession>
<dbReference type="Gene3D" id="3.40.50.720">
    <property type="entry name" value="NAD(P)-binding Rossmann-like Domain"/>
    <property type="match status" value="1"/>
</dbReference>
<dbReference type="PANTHER" id="PTHR43477">
    <property type="entry name" value="DIHYDROANTICAPSIN 7-DEHYDROGENASE"/>
    <property type="match status" value="1"/>
</dbReference>
<evidence type="ECO:0000259" key="3">
    <source>
        <dbReference type="SMART" id="SM00822"/>
    </source>
</evidence>
<dbReference type="SMART" id="SM00822">
    <property type="entry name" value="PKS_KR"/>
    <property type="match status" value="1"/>
</dbReference>
<dbReference type="CDD" id="cd05233">
    <property type="entry name" value="SDR_c"/>
    <property type="match status" value="1"/>
</dbReference>
<dbReference type="PANTHER" id="PTHR43477:SF1">
    <property type="entry name" value="DIHYDROANTICAPSIN 7-DEHYDROGENASE"/>
    <property type="match status" value="1"/>
</dbReference>